<dbReference type="Gene3D" id="3.30.450.20">
    <property type="entry name" value="PAS domain"/>
    <property type="match status" value="2"/>
</dbReference>
<dbReference type="GO" id="GO:0009927">
    <property type="term" value="F:histidine phosphotransfer kinase activity"/>
    <property type="evidence" value="ECO:0007669"/>
    <property type="project" value="TreeGrafter"/>
</dbReference>
<comment type="catalytic activity">
    <reaction evidence="1">
        <text>ATP + protein L-histidine = ADP + protein N-phospho-L-histidine.</text>
        <dbReference type="EC" id="2.7.13.3"/>
    </reaction>
</comment>
<dbReference type="EC" id="2.7.13.3" evidence="3"/>
<evidence type="ECO:0000313" key="14">
    <source>
        <dbReference type="EMBL" id="ADL11883.1"/>
    </source>
</evidence>
<dbReference type="GO" id="GO:0005886">
    <property type="term" value="C:plasma membrane"/>
    <property type="evidence" value="ECO:0007669"/>
    <property type="project" value="UniProtKB-SubCell"/>
</dbReference>
<keyword evidence="4" id="KW-1003">Cell membrane</keyword>
<dbReference type="Pfam" id="PF02518">
    <property type="entry name" value="HATPase_c"/>
    <property type="match status" value="1"/>
</dbReference>
<dbReference type="CDD" id="cd00082">
    <property type="entry name" value="HisKA"/>
    <property type="match status" value="1"/>
</dbReference>
<dbReference type="EMBL" id="CP002105">
    <property type="protein sequence ID" value="ADL11883.1"/>
    <property type="molecule type" value="Genomic_DNA"/>
</dbReference>
<keyword evidence="6" id="KW-0808">Transferase</keyword>
<dbReference type="eggNOG" id="COG2205">
    <property type="taxonomic scope" value="Bacteria"/>
</dbReference>
<dbReference type="Proteomes" id="UP000001661">
    <property type="component" value="Chromosome"/>
</dbReference>
<evidence type="ECO:0000259" key="13">
    <source>
        <dbReference type="PROSITE" id="PS50109"/>
    </source>
</evidence>
<dbReference type="CDD" id="cd12913">
    <property type="entry name" value="PDC1_MCP_like"/>
    <property type="match status" value="1"/>
</dbReference>
<accession>D9QU90</accession>
<evidence type="ECO:0000256" key="1">
    <source>
        <dbReference type="ARBA" id="ARBA00000085"/>
    </source>
</evidence>
<dbReference type="PANTHER" id="PTHR43047">
    <property type="entry name" value="TWO-COMPONENT HISTIDINE PROTEIN KINASE"/>
    <property type="match status" value="1"/>
</dbReference>
<evidence type="ECO:0000256" key="2">
    <source>
        <dbReference type="ARBA" id="ARBA00004236"/>
    </source>
</evidence>
<organism evidence="14 15">
    <name type="scientific">Acetohalobium arabaticum (strain ATCC 49924 / DSM 5501 / Z-7288)</name>
    <dbReference type="NCBI Taxonomy" id="574087"/>
    <lineage>
        <taxon>Bacteria</taxon>
        <taxon>Bacillati</taxon>
        <taxon>Bacillota</taxon>
        <taxon>Clostridia</taxon>
        <taxon>Halanaerobiales</taxon>
        <taxon>Halobacteroidaceae</taxon>
        <taxon>Acetohalobium</taxon>
    </lineage>
</organism>
<keyword evidence="9" id="KW-0067">ATP-binding</keyword>
<gene>
    <name evidence="14" type="ordered locus">Acear_0335</name>
</gene>
<proteinExistence type="predicted"/>
<sequence length="608" mass="69872">MGINFNKSLKNSITLKIGVAIVVLLAVIFTLVVIDFRQAQTHEINKEMKKIILDVSHQINAQNQRTIDLVETLAYYQEIGNFGERKESLHYLYKFLNNHSDFAGVYFGYEPNADGQDSKYAGTSGKDHNSNGQFLPYVHWSESEIKIEPLVNVSINEYYQAPKKTGKTVITEPHNYEGEMITETTHPIEINGEFMGIAGIDRRLTKFRKMLKGLKPFETARFYLLSKENRVIGTSDENKLLAKYLNQIDKYEEAFMPLVGSNQVKVVHNKQLDKVIAYAPIEIADWKVLMTVDQSEIMSAVNETTSKMVILGIIGVFIICGLLYWLIDRYELLKEKLEYNRLQVQFFANLSHELKTPLNLIFSTLQLLDLYQKNNFESKTYQKLSEYTGTIKQNSYRLLRLVNNLVDITKINSNSFNLNLKNDNIVKIVREITYSVNNYIENEDRILEFNSNIEKKIIACDPFSIERIILNLLSNAIKFTEPGDKISVNVSETDEQEMILISVKDTGIGIPNKKQNIIFERFGQVDKSFTRNNEGSGIGLAIVKLLVELHNGEITVNSTYGEFTEFNIKLPIRRLQEQEESELSQKANMNHGINRIEIEFSDIYNLQE</sequence>
<dbReference type="AlphaFoldDB" id="D9QU90"/>
<dbReference type="PROSITE" id="PS50109">
    <property type="entry name" value="HIS_KIN"/>
    <property type="match status" value="1"/>
</dbReference>
<keyword evidence="8 14" id="KW-0418">Kinase</keyword>
<evidence type="ECO:0000256" key="11">
    <source>
        <dbReference type="ARBA" id="ARBA00023136"/>
    </source>
</evidence>
<dbReference type="CDD" id="cd16922">
    <property type="entry name" value="HATPase_EvgS-ArcB-TorS-like"/>
    <property type="match status" value="1"/>
</dbReference>
<keyword evidence="12" id="KW-1133">Transmembrane helix</keyword>
<feature type="domain" description="Histidine kinase" evidence="13">
    <location>
        <begin position="349"/>
        <end position="574"/>
    </location>
</feature>
<dbReference type="SMART" id="SM00387">
    <property type="entry name" value="HATPase_c"/>
    <property type="match status" value="1"/>
</dbReference>
<dbReference type="Gene3D" id="3.30.565.10">
    <property type="entry name" value="Histidine kinase-like ATPase, C-terminal domain"/>
    <property type="match status" value="1"/>
</dbReference>
<evidence type="ECO:0000256" key="3">
    <source>
        <dbReference type="ARBA" id="ARBA00012438"/>
    </source>
</evidence>
<dbReference type="SUPFAM" id="SSF47384">
    <property type="entry name" value="Homodimeric domain of signal transducing histidine kinase"/>
    <property type="match status" value="1"/>
</dbReference>
<evidence type="ECO:0000256" key="12">
    <source>
        <dbReference type="SAM" id="Phobius"/>
    </source>
</evidence>
<dbReference type="InterPro" id="IPR036890">
    <property type="entry name" value="HATPase_C_sf"/>
</dbReference>
<evidence type="ECO:0000313" key="15">
    <source>
        <dbReference type="Proteomes" id="UP000001661"/>
    </source>
</evidence>
<evidence type="ECO:0000256" key="8">
    <source>
        <dbReference type="ARBA" id="ARBA00022777"/>
    </source>
</evidence>
<dbReference type="PRINTS" id="PR00344">
    <property type="entry name" value="BCTRLSENSOR"/>
</dbReference>
<dbReference type="GO" id="GO:0000155">
    <property type="term" value="F:phosphorelay sensor kinase activity"/>
    <property type="evidence" value="ECO:0007669"/>
    <property type="project" value="InterPro"/>
</dbReference>
<dbReference type="OrthoDB" id="9809348at2"/>
<evidence type="ECO:0000256" key="6">
    <source>
        <dbReference type="ARBA" id="ARBA00022679"/>
    </source>
</evidence>
<dbReference type="GO" id="GO:0005524">
    <property type="term" value="F:ATP binding"/>
    <property type="evidence" value="ECO:0007669"/>
    <property type="project" value="UniProtKB-KW"/>
</dbReference>
<dbReference type="SMART" id="SM00388">
    <property type="entry name" value="HisKA"/>
    <property type="match status" value="1"/>
</dbReference>
<protein>
    <recommendedName>
        <fullName evidence="3">histidine kinase</fullName>
        <ecNumber evidence="3">2.7.13.3</ecNumber>
    </recommendedName>
</protein>
<dbReference type="RefSeq" id="WP_013277329.1">
    <property type="nucleotide sequence ID" value="NC_014378.1"/>
</dbReference>
<dbReference type="SUPFAM" id="SSF55874">
    <property type="entry name" value="ATPase domain of HSP90 chaperone/DNA topoisomerase II/histidine kinase"/>
    <property type="match status" value="1"/>
</dbReference>
<keyword evidence="15" id="KW-1185">Reference proteome</keyword>
<keyword evidence="11 12" id="KW-0472">Membrane</keyword>
<keyword evidence="12" id="KW-0812">Transmembrane</keyword>
<evidence type="ECO:0000256" key="9">
    <source>
        <dbReference type="ARBA" id="ARBA00022840"/>
    </source>
</evidence>
<evidence type="ECO:0000256" key="10">
    <source>
        <dbReference type="ARBA" id="ARBA00023012"/>
    </source>
</evidence>
<dbReference type="Pfam" id="PF00512">
    <property type="entry name" value="HisKA"/>
    <property type="match status" value="1"/>
</dbReference>
<feature type="transmembrane region" description="Helical" evidence="12">
    <location>
        <begin position="308"/>
        <end position="327"/>
    </location>
</feature>
<evidence type="ECO:0000256" key="7">
    <source>
        <dbReference type="ARBA" id="ARBA00022741"/>
    </source>
</evidence>
<feature type="transmembrane region" description="Helical" evidence="12">
    <location>
        <begin position="12"/>
        <end position="34"/>
    </location>
</feature>
<dbReference type="Gene3D" id="1.10.287.130">
    <property type="match status" value="1"/>
</dbReference>
<name>D9QU90_ACEAZ</name>
<dbReference type="InterPro" id="IPR036097">
    <property type="entry name" value="HisK_dim/P_sf"/>
</dbReference>
<dbReference type="InterPro" id="IPR003661">
    <property type="entry name" value="HisK_dim/P_dom"/>
</dbReference>
<keyword evidence="5" id="KW-0597">Phosphoprotein</keyword>
<dbReference type="InterPro" id="IPR003594">
    <property type="entry name" value="HATPase_dom"/>
</dbReference>
<dbReference type="KEGG" id="aar:Acear_0335"/>
<dbReference type="InterPro" id="IPR004358">
    <property type="entry name" value="Sig_transdc_His_kin-like_C"/>
</dbReference>
<dbReference type="STRING" id="574087.Acear_0335"/>
<dbReference type="InterPro" id="IPR005467">
    <property type="entry name" value="His_kinase_dom"/>
</dbReference>
<dbReference type="HOGENOM" id="CLU_000445_89_20_9"/>
<reference evidence="14 15" key="1">
    <citation type="journal article" date="2010" name="Stand. Genomic Sci.">
        <title>Complete genome sequence of Acetohalobium arabaticum type strain (Z-7288).</title>
        <authorList>
            <person name="Sikorski J."/>
            <person name="Lapidus A."/>
            <person name="Chertkov O."/>
            <person name="Lucas S."/>
            <person name="Copeland A."/>
            <person name="Glavina Del Rio T."/>
            <person name="Nolan M."/>
            <person name="Tice H."/>
            <person name="Cheng J.F."/>
            <person name="Han C."/>
            <person name="Brambilla E."/>
            <person name="Pitluck S."/>
            <person name="Liolios K."/>
            <person name="Ivanova N."/>
            <person name="Mavromatis K."/>
            <person name="Mikhailova N."/>
            <person name="Pati A."/>
            <person name="Bruce D."/>
            <person name="Detter C."/>
            <person name="Tapia R."/>
            <person name="Goodwin L."/>
            <person name="Chen A."/>
            <person name="Palaniappan K."/>
            <person name="Land M."/>
            <person name="Hauser L."/>
            <person name="Chang Y.J."/>
            <person name="Jeffries C.D."/>
            <person name="Rohde M."/>
            <person name="Goker M."/>
            <person name="Spring S."/>
            <person name="Woyke T."/>
            <person name="Bristow J."/>
            <person name="Eisen J.A."/>
            <person name="Markowitz V."/>
            <person name="Hugenholtz P."/>
            <person name="Kyrpides N.C."/>
            <person name="Klenk H.P."/>
        </authorList>
    </citation>
    <scope>NUCLEOTIDE SEQUENCE [LARGE SCALE GENOMIC DNA]</scope>
    <source>
        <strain evidence="15">ATCC 49924 / DSM 5501 / Z-7288</strain>
    </source>
</reference>
<dbReference type="Pfam" id="PF22673">
    <property type="entry name" value="MCP-like_PDC_1"/>
    <property type="match status" value="1"/>
</dbReference>
<dbReference type="PANTHER" id="PTHR43047:SF72">
    <property type="entry name" value="OSMOSENSING HISTIDINE PROTEIN KINASE SLN1"/>
    <property type="match status" value="1"/>
</dbReference>
<keyword evidence="10" id="KW-0902">Two-component regulatory system</keyword>
<evidence type="ECO:0000256" key="5">
    <source>
        <dbReference type="ARBA" id="ARBA00022553"/>
    </source>
</evidence>
<dbReference type="FunFam" id="3.30.565.10:FF:000023">
    <property type="entry name" value="PAS domain-containing sensor histidine kinase"/>
    <property type="match status" value="1"/>
</dbReference>
<evidence type="ECO:0000256" key="4">
    <source>
        <dbReference type="ARBA" id="ARBA00022475"/>
    </source>
</evidence>
<keyword evidence="7" id="KW-0547">Nucleotide-binding</keyword>
<comment type="subcellular location">
    <subcellularLocation>
        <location evidence="2">Cell membrane</location>
    </subcellularLocation>
</comment>